<feature type="compositionally biased region" description="Polar residues" evidence="1">
    <location>
        <begin position="15"/>
        <end position="28"/>
    </location>
</feature>
<keyword evidence="3" id="KW-1185">Reference proteome</keyword>
<gene>
    <name evidence="2" type="ORF">EVAR_31772_1</name>
</gene>
<protein>
    <submittedName>
        <fullName evidence="2">Uncharacterized protein</fullName>
    </submittedName>
</protein>
<comment type="caution">
    <text evidence="2">The sequence shown here is derived from an EMBL/GenBank/DDBJ whole genome shotgun (WGS) entry which is preliminary data.</text>
</comment>
<proteinExistence type="predicted"/>
<dbReference type="EMBL" id="BGZK01000473">
    <property type="protein sequence ID" value="GBP45867.1"/>
    <property type="molecule type" value="Genomic_DNA"/>
</dbReference>
<evidence type="ECO:0000313" key="3">
    <source>
        <dbReference type="Proteomes" id="UP000299102"/>
    </source>
</evidence>
<dbReference type="AlphaFoldDB" id="A0A4C1W6Z8"/>
<dbReference type="Proteomes" id="UP000299102">
    <property type="component" value="Unassembled WGS sequence"/>
</dbReference>
<organism evidence="2 3">
    <name type="scientific">Eumeta variegata</name>
    <name type="common">Bagworm moth</name>
    <name type="synonym">Eumeta japonica</name>
    <dbReference type="NCBI Taxonomy" id="151549"/>
    <lineage>
        <taxon>Eukaryota</taxon>
        <taxon>Metazoa</taxon>
        <taxon>Ecdysozoa</taxon>
        <taxon>Arthropoda</taxon>
        <taxon>Hexapoda</taxon>
        <taxon>Insecta</taxon>
        <taxon>Pterygota</taxon>
        <taxon>Neoptera</taxon>
        <taxon>Endopterygota</taxon>
        <taxon>Lepidoptera</taxon>
        <taxon>Glossata</taxon>
        <taxon>Ditrysia</taxon>
        <taxon>Tineoidea</taxon>
        <taxon>Psychidae</taxon>
        <taxon>Oiketicinae</taxon>
        <taxon>Eumeta</taxon>
    </lineage>
</organism>
<accession>A0A4C1W6Z8</accession>
<sequence>MTTAKLGTGRDRRGNTSTASAVTPQTPRVSAEDISVVLALERRWLVKARRGRVIRAAPAARRPPPPRAAHRWAARNKRVRCTRRSRCSLYITADVYDDSNAFFVIHCCFD</sequence>
<name>A0A4C1W6Z8_EUMVA</name>
<feature type="region of interest" description="Disordered" evidence="1">
    <location>
        <begin position="1"/>
        <end position="29"/>
    </location>
</feature>
<reference evidence="2 3" key="1">
    <citation type="journal article" date="2019" name="Commun. Biol.">
        <title>The bagworm genome reveals a unique fibroin gene that provides high tensile strength.</title>
        <authorList>
            <person name="Kono N."/>
            <person name="Nakamura H."/>
            <person name="Ohtoshi R."/>
            <person name="Tomita M."/>
            <person name="Numata K."/>
            <person name="Arakawa K."/>
        </authorList>
    </citation>
    <scope>NUCLEOTIDE SEQUENCE [LARGE SCALE GENOMIC DNA]</scope>
</reference>
<evidence type="ECO:0000256" key="1">
    <source>
        <dbReference type="SAM" id="MobiDB-lite"/>
    </source>
</evidence>
<evidence type="ECO:0000313" key="2">
    <source>
        <dbReference type="EMBL" id="GBP45867.1"/>
    </source>
</evidence>